<comment type="caution">
    <text evidence="2">The sequence shown here is derived from an EMBL/GenBank/DDBJ whole genome shotgun (WGS) entry which is preliminary data.</text>
</comment>
<keyword evidence="1" id="KW-0812">Transmembrane</keyword>
<name>A0A1A7BU31_9BURK</name>
<accession>A0A1A7BU31</accession>
<keyword evidence="3" id="KW-1185">Reference proteome</keyword>
<gene>
    <name evidence="2" type="ORF">ASR47_100268</name>
</gene>
<dbReference type="AlphaFoldDB" id="A0A1A7BU31"/>
<reference evidence="2 3" key="1">
    <citation type="submission" date="2016-04" db="EMBL/GenBank/DDBJ databases">
        <title>Draft genome sequence of Janthinobacterium psychrotolerans sp. nov., isolated from freshwater sediments in Denmark.</title>
        <authorList>
            <person name="Gong X."/>
            <person name="Skrivergaard S."/>
            <person name="Korsgaard B.S."/>
            <person name="Schreiber L."/>
            <person name="Marshall I.P."/>
            <person name="Finster K."/>
            <person name="Schramm A."/>
        </authorList>
    </citation>
    <scope>NUCLEOTIDE SEQUENCE [LARGE SCALE GENOMIC DNA]</scope>
    <source>
        <strain evidence="2 3">S3-2</strain>
    </source>
</reference>
<proteinExistence type="predicted"/>
<evidence type="ECO:0000256" key="1">
    <source>
        <dbReference type="SAM" id="Phobius"/>
    </source>
</evidence>
<dbReference type="RefSeq" id="WP_082989111.1">
    <property type="nucleotide sequence ID" value="NZ_LOCQ01000061.1"/>
</dbReference>
<dbReference type="EMBL" id="LOCQ01000061">
    <property type="protein sequence ID" value="OBV37017.1"/>
    <property type="molecule type" value="Genomic_DNA"/>
</dbReference>
<dbReference type="OrthoDB" id="8708754at2"/>
<sequence length="128" mass="13224">MKKILAFALILVLACLFLDKIGAGDMHMHFNGDDVDGPLEWLFGLVFASGGLLIALLALLCAAVVAGVVVASVGLFMVAGIVIGGGVLVLVLLACSAPVLLPLLVIVAMVWLLSSRSRSQARARQSGL</sequence>
<evidence type="ECO:0000313" key="2">
    <source>
        <dbReference type="EMBL" id="OBV37017.1"/>
    </source>
</evidence>
<feature type="transmembrane region" description="Helical" evidence="1">
    <location>
        <begin position="64"/>
        <end position="83"/>
    </location>
</feature>
<protein>
    <submittedName>
        <fullName evidence="2">Uncharacterized protein</fullName>
    </submittedName>
</protein>
<evidence type="ECO:0000313" key="3">
    <source>
        <dbReference type="Proteomes" id="UP000092713"/>
    </source>
</evidence>
<dbReference type="PROSITE" id="PS51257">
    <property type="entry name" value="PROKAR_LIPOPROTEIN"/>
    <property type="match status" value="1"/>
</dbReference>
<keyword evidence="1" id="KW-1133">Transmembrane helix</keyword>
<keyword evidence="1" id="KW-0472">Membrane</keyword>
<dbReference type="Proteomes" id="UP000092713">
    <property type="component" value="Unassembled WGS sequence"/>
</dbReference>
<feature type="transmembrane region" description="Helical" evidence="1">
    <location>
        <begin position="89"/>
        <end position="114"/>
    </location>
</feature>
<organism evidence="2 3">
    <name type="scientific">Janthinobacterium psychrotolerans</name>
    <dbReference type="NCBI Taxonomy" id="1747903"/>
    <lineage>
        <taxon>Bacteria</taxon>
        <taxon>Pseudomonadati</taxon>
        <taxon>Pseudomonadota</taxon>
        <taxon>Betaproteobacteria</taxon>
        <taxon>Burkholderiales</taxon>
        <taxon>Oxalobacteraceae</taxon>
        <taxon>Janthinobacterium</taxon>
    </lineage>
</organism>
<feature type="transmembrane region" description="Helical" evidence="1">
    <location>
        <begin position="39"/>
        <end position="59"/>
    </location>
</feature>